<reference evidence="1 2" key="1">
    <citation type="journal article" date="2016" name="Mol. Biol. Evol.">
        <title>Comparative Genomics of Early-Diverging Mushroom-Forming Fungi Provides Insights into the Origins of Lignocellulose Decay Capabilities.</title>
        <authorList>
            <person name="Nagy L.G."/>
            <person name="Riley R."/>
            <person name="Tritt A."/>
            <person name="Adam C."/>
            <person name="Daum C."/>
            <person name="Floudas D."/>
            <person name="Sun H."/>
            <person name="Yadav J.S."/>
            <person name="Pangilinan J."/>
            <person name="Larsson K.H."/>
            <person name="Matsuura K."/>
            <person name="Barry K."/>
            <person name="Labutti K."/>
            <person name="Kuo R."/>
            <person name="Ohm R.A."/>
            <person name="Bhattacharya S.S."/>
            <person name="Shirouzu T."/>
            <person name="Yoshinaga Y."/>
            <person name="Martin F.M."/>
            <person name="Grigoriev I.V."/>
            <person name="Hibbett D.S."/>
        </authorList>
    </citation>
    <scope>NUCLEOTIDE SEQUENCE [LARGE SCALE GENOMIC DNA]</scope>
    <source>
        <strain evidence="1 2">HHB9708</strain>
    </source>
</reference>
<accession>A0A164Z1H6</accession>
<gene>
    <name evidence="1" type="ORF">SISNIDRAFT_251887</name>
</gene>
<proteinExistence type="predicted"/>
<keyword evidence="2" id="KW-1185">Reference proteome</keyword>
<dbReference type="Proteomes" id="UP000076722">
    <property type="component" value="Unassembled WGS sequence"/>
</dbReference>
<dbReference type="EMBL" id="KV419397">
    <property type="protein sequence ID" value="KZS97442.1"/>
    <property type="molecule type" value="Genomic_DNA"/>
</dbReference>
<protein>
    <submittedName>
        <fullName evidence="1">Uncharacterized protein</fullName>
    </submittedName>
</protein>
<organism evidence="1 2">
    <name type="scientific">Sistotremastrum niveocremeum HHB9708</name>
    <dbReference type="NCBI Taxonomy" id="1314777"/>
    <lineage>
        <taxon>Eukaryota</taxon>
        <taxon>Fungi</taxon>
        <taxon>Dikarya</taxon>
        <taxon>Basidiomycota</taxon>
        <taxon>Agaricomycotina</taxon>
        <taxon>Agaricomycetes</taxon>
        <taxon>Sistotremastrales</taxon>
        <taxon>Sistotremastraceae</taxon>
        <taxon>Sertulicium</taxon>
        <taxon>Sertulicium niveocremeum</taxon>
    </lineage>
</organism>
<name>A0A164Z1H6_9AGAM</name>
<evidence type="ECO:0000313" key="1">
    <source>
        <dbReference type="EMBL" id="KZS97442.1"/>
    </source>
</evidence>
<sequence>MSYERTKNELFCKNSRRLRSQNRSEANFRYLNCYSTSHGSIVKLSAGEPRKGQRLVYMFLERLTWMMWFSRSINERDIAGILSHIWSIQFHSAHTKPSLYLTLDRGPVISRNQEAELEMRTATCVVRVL</sequence>
<evidence type="ECO:0000313" key="2">
    <source>
        <dbReference type="Proteomes" id="UP000076722"/>
    </source>
</evidence>
<dbReference type="AlphaFoldDB" id="A0A164Z1H6"/>